<organism evidence="7 8">
    <name type="scientific">Acanthocheilonema viteae</name>
    <name type="common">Filarial nematode worm</name>
    <name type="synonym">Dipetalonema viteae</name>
    <dbReference type="NCBI Taxonomy" id="6277"/>
    <lineage>
        <taxon>Eukaryota</taxon>
        <taxon>Metazoa</taxon>
        <taxon>Ecdysozoa</taxon>
        <taxon>Nematoda</taxon>
        <taxon>Chromadorea</taxon>
        <taxon>Rhabditida</taxon>
        <taxon>Spirurina</taxon>
        <taxon>Spiruromorpha</taxon>
        <taxon>Filarioidea</taxon>
        <taxon>Onchocercidae</taxon>
        <taxon>Acanthocheilonema</taxon>
    </lineage>
</organism>
<protein>
    <recommendedName>
        <fullName evidence="6">Globin domain-containing protein</fullName>
    </recommendedName>
</protein>
<keyword evidence="3" id="KW-0479">Metal-binding</keyword>
<reference evidence="7 8" key="1">
    <citation type="submission" date="2018-08" db="EMBL/GenBank/DDBJ databases">
        <authorList>
            <person name="Laetsch R D."/>
            <person name="Stevens L."/>
            <person name="Kumar S."/>
            <person name="Blaxter L. M."/>
        </authorList>
    </citation>
    <scope>NUCLEOTIDE SEQUENCE [LARGE SCALE GENOMIC DNA]</scope>
</reference>
<dbReference type="OrthoDB" id="436496at2759"/>
<dbReference type="InterPro" id="IPR000971">
    <property type="entry name" value="Globin"/>
</dbReference>
<keyword evidence="5" id="KW-0561">Oxygen transport</keyword>
<keyword evidence="5" id="KW-0813">Transport</keyword>
<dbReference type="STRING" id="6277.A0A498S7W3"/>
<dbReference type="Gene3D" id="1.10.490.10">
    <property type="entry name" value="Globins"/>
    <property type="match status" value="1"/>
</dbReference>
<dbReference type="GO" id="GO:0005506">
    <property type="term" value="F:iron ion binding"/>
    <property type="evidence" value="ECO:0007669"/>
    <property type="project" value="InterPro"/>
</dbReference>
<accession>A0A498S7W3</accession>
<dbReference type="GO" id="GO:0005344">
    <property type="term" value="F:oxygen carrier activity"/>
    <property type="evidence" value="ECO:0007669"/>
    <property type="project" value="UniProtKB-KW"/>
</dbReference>
<proteinExistence type="inferred from homology"/>
<dbReference type="AlphaFoldDB" id="A0A498S7W3"/>
<name>A0A498S7W3_ACAVI</name>
<dbReference type="PROSITE" id="PS01033">
    <property type="entry name" value="GLOBIN"/>
    <property type="match status" value="1"/>
</dbReference>
<dbReference type="InterPro" id="IPR044399">
    <property type="entry name" value="Mb-like_M"/>
</dbReference>
<sequence length="152" mass="17814">MNKFSVEDCKLLYDTFKLLEKDLISNGVRIFLEIFSENPNYKFFWPQFRAISDSSLISSSVLRNFACTYMNALKKIVEHLRNGEVPYEVLQRISVTHAKHNIQMIHIEKMIQPLLGNIRRALGRRDENAENAWKKLFQTIGTVIEYCKLTDI</sequence>
<dbReference type="CDD" id="cd01040">
    <property type="entry name" value="Mb-like"/>
    <property type="match status" value="1"/>
</dbReference>
<comment type="similarity">
    <text evidence="5">Belongs to the globin family.</text>
</comment>
<keyword evidence="2 5" id="KW-0349">Heme</keyword>
<evidence type="ECO:0000259" key="6">
    <source>
        <dbReference type="PROSITE" id="PS01033"/>
    </source>
</evidence>
<dbReference type="EMBL" id="UPTC01000067">
    <property type="protein sequence ID" value="VBB26077.1"/>
    <property type="molecule type" value="Genomic_DNA"/>
</dbReference>
<dbReference type="InterPro" id="IPR013314">
    <property type="entry name" value="Globin_lamprey/hagfish"/>
</dbReference>
<dbReference type="GO" id="GO:0020037">
    <property type="term" value="F:heme binding"/>
    <property type="evidence" value="ECO:0007669"/>
    <property type="project" value="InterPro"/>
</dbReference>
<dbReference type="SUPFAM" id="SSF46458">
    <property type="entry name" value="Globin-like"/>
    <property type="match status" value="1"/>
</dbReference>
<comment type="subunit">
    <text evidence="1">Monomer.</text>
</comment>
<dbReference type="InterPro" id="IPR012292">
    <property type="entry name" value="Globin/Proto"/>
</dbReference>
<dbReference type="PANTHER" id="PTHR46783">
    <property type="entry name" value="CYTOGLOBIN"/>
    <property type="match status" value="1"/>
</dbReference>
<evidence type="ECO:0000313" key="7">
    <source>
        <dbReference type="EMBL" id="VBB26077.1"/>
    </source>
</evidence>
<evidence type="ECO:0000256" key="5">
    <source>
        <dbReference type="RuleBase" id="RU000356"/>
    </source>
</evidence>
<dbReference type="PANTHER" id="PTHR46783:SF1">
    <property type="entry name" value="CYTOGLOBIN-1-RELATED"/>
    <property type="match status" value="1"/>
</dbReference>
<evidence type="ECO:0000256" key="2">
    <source>
        <dbReference type="ARBA" id="ARBA00022617"/>
    </source>
</evidence>
<evidence type="ECO:0000256" key="4">
    <source>
        <dbReference type="ARBA" id="ARBA00023004"/>
    </source>
</evidence>
<evidence type="ECO:0000313" key="8">
    <source>
        <dbReference type="Proteomes" id="UP000276991"/>
    </source>
</evidence>
<keyword evidence="8" id="KW-1185">Reference proteome</keyword>
<dbReference type="Proteomes" id="UP000276991">
    <property type="component" value="Unassembled WGS sequence"/>
</dbReference>
<dbReference type="GO" id="GO:0016491">
    <property type="term" value="F:oxidoreductase activity"/>
    <property type="evidence" value="ECO:0007669"/>
    <property type="project" value="UniProtKB-ARBA"/>
</dbReference>
<evidence type="ECO:0000256" key="3">
    <source>
        <dbReference type="ARBA" id="ARBA00022723"/>
    </source>
</evidence>
<feature type="domain" description="Globin" evidence="6">
    <location>
        <begin position="3"/>
        <end position="152"/>
    </location>
</feature>
<gene>
    <name evidence="7" type="ORF">NAV_LOCUS907</name>
</gene>
<keyword evidence="4" id="KW-0408">Iron</keyword>
<dbReference type="Pfam" id="PF00042">
    <property type="entry name" value="Globin"/>
    <property type="match status" value="1"/>
</dbReference>
<evidence type="ECO:0000256" key="1">
    <source>
        <dbReference type="ARBA" id="ARBA00011245"/>
    </source>
</evidence>
<dbReference type="GO" id="GO:0019825">
    <property type="term" value="F:oxygen binding"/>
    <property type="evidence" value="ECO:0007669"/>
    <property type="project" value="InterPro"/>
</dbReference>
<dbReference type="InterPro" id="IPR009050">
    <property type="entry name" value="Globin-like_sf"/>
</dbReference>